<gene>
    <name evidence="1" type="ORF">HK100_003171</name>
</gene>
<dbReference type="EMBL" id="JADGJH010001776">
    <property type="protein sequence ID" value="KAJ3110047.1"/>
    <property type="molecule type" value="Genomic_DNA"/>
</dbReference>
<protein>
    <submittedName>
        <fullName evidence="1">Uncharacterized protein</fullName>
    </submittedName>
</protein>
<proteinExistence type="predicted"/>
<dbReference type="Proteomes" id="UP001211907">
    <property type="component" value="Unassembled WGS sequence"/>
</dbReference>
<evidence type="ECO:0000313" key="2">
    <source>
        <dbReference type="Proteomes" id="UP001211907"/>
    </source>
</evidence>
<feature type="non-terminal residue" evidence="1">
    <location>
        <position position="323"/>
    </location>
</feature>
<reference evidence="1" key="1">
    <citation type="submission" date="2020-05" db="EMBL/GenBank/DDBJ databases">
        <title>Phylogenomic resolution of chytrid fungi.</title>
        <authorList>
            <person name="Stajich J.E."/>
            <person name="Amses K."/>
            <person name="Simmons R."/>
            <person name="Seto K."/>
            <person name="Myers J."/>
            <person name="Bonds A."/>
            <person name="Quandt C.A."/>
            <person name="Barry K."/>
            <person name="Liu P."/>
            <person name="Grigoriev I."/>
            <person name="Longcore J.E."/>
            <person name="James T.Y."/>
        </authorList>
    </citation>
    <scope>NUCLEOTIDE SEQUENCE</scope>
    <source>
        <strain evidence="1">JEL0513</strain>
    </source>
</reference>
<evidence type="ECO:0000313" key="1">
    <source>
        <dbReference type="EMBL" id="KAJ3110047.1"/>
    </source>
</evidence>
<dbReference type="AlphaFoldDB" id="A0AAD5SUR6"/>
<organism evidence="1 2">
    <name type="scientific">Physocladia obscura</name>
    <dbReference type="NCBI Taxonomy" id="109957"/>
    <lineage>
        <taxon>Eukaryota</taxon>
        <taxon>Fungi</taxon>
        <taxon>Fungi incertae sedis</taxon>
        <taxon>Chytridiomycota</taxon>
        <taxon>Chytridiomycota incertae sedis</taxon>
        <taxon>Chytridiomycetes</taxon>
        <taxon>Chytridiales</taxon>
        <taxon>Chytriomycetaceae</taxon>
        <taxon>Physocladia</taxon>
    </lineage>
</organism>
<accession>A0AAD5SUR6</accession>
<name>A0AAD5SUR6_9FUNG</name>
<keyword evidence="2" id="KW-1185">Reference proteome</keyword>
<sequence>MARTVAFPVSAALPSAGASLSILQEYNYLSENKKSGGGVFRAVPSTPSTMGSRKITTARNSAAKTAIFQENRNSKLHSGALKAVFVRTSRDACDGTVWNSGVLHEDVKIVQARREIERQRENEKTDAREINLKNERVRLEKIYRKQFLLDGTNGWDYSAGELLDRGSSASRCSFERVRLVNRSVERNRMETMENRKVKYYQQQIQNHPTDNGTIMLCSSNSIFLGGIKSSEFATSNETSTTSSAELLSSLTMRGTNTEKSDSLEKNFAEKQRTAQVFGNGIPPVLPESPRAWKTVKAVLQENSRRRSSWADLNRNNEYMYKYD</sequence>
<comment type="caution">
    <text evidence="1">The sequence shown here is derived from an EMBL/GenBank/DDBJ whole genome shotgun (WGS) entry which is preliminary data.</text>
</comment>